<dbReference type="InterPro" id="IPR010105">
    <property type="entry name" value="TonB_sidphr_rcpt"/>
</dbReference>
<keyword evidence="5 10" id="KW-0812">Transmembrane</keyword>
<evidence type="ECO:0000256" key="5">
    <source>
        <dbReference type="ARBA" id="ARBA00022692"/>
    </source>
</evidence>
<feature type="domain" description="TonB-dependent receptor plug" evidence="15">
    <location>
        <begin position="62"/>
        <end position="148"/>
    </location>
</feature>
<comment type="caution">
    <text evidence="16">The sequence shown here is derived from an EMBL/GenBank/DDBJ whole genome shotgun (WGS) entry which is preliminary data.</text>
</comment>
<dbReference type="PROSITE" id="PS52016">
    <property type="entry name" value="TONB_DEPENDENT_REC_3"/>
    <property type="match status" value="1"/>
</dbReference>
<dbReference type="Proteomes" id="UP000295110">
    <property type="component" value="Unassembled WGS sequence"/>
</dbReference>
<sequence>MKATQASLALAILAAFPLAHADDQQGQPASPSPSQDERLREELKELEKAPSMPMTKEVASGATLSQAQEGYTDAIKNVAGVVATNSAGTTNDAFAIRGIKLNLFANYRLDGGLPVTGVITNPVENKVRVETLKGANALMFGIASPAGIINFIPKRAGNRDVTSVGFAGNAFGQYSTNVDLGRRFGENREFGLRFNASAMHIENGIRNMGGRGEFASLGLDFRVTSRLTVQGDFEYYSRHIPEQAGISLKPAVNGVVPLPRVLDPRRLLSGRWDWYNPETYNYQGRLDYLLSDNWKLLVQSGYSSSSRHRTTVRIGGYDLVTGANGVVTVQPVTNEYGNHFTRAELRGHFDTWSVEHDLTVGMSRTSRYSLAKDVQNLTLPQRQNIFDPIELAAPVYTKPGTANPAQISTDEGLYFYDTLSVARPLKLLMGLRAVHDTEKVGLTESSSRVHSPAYGALYDVLPHVTLFASVMQGLEAGGTAPANAANANVTLAPATSKQKELGVRVSDIWGLTLSASYFDIVRGNAVTDPVTNIFAYSGDLTYKGFESTASFDATRDLRFTGAVQRLHARQDSPKQPLIDGKVPENTPDWSGNVGVSYAMPQLKGLTLRAVAKLISKRPLNAQDQGYLPGYALYDLGASYATRIGGKPASFNVSVDNVANRRYWNSIGTGTLGIGMDRSIKFSGKFDF</sequence>
<evidence type="ECO:0000313" key="17">
    <source>
        <dbReference type="Proteomes" id="UP000295110"/>
    </source>
</evidence>
<dbReference type="Gene3D" id="2.40.170.20">
    <property type="entry name" value="TonB-dependent receptor, beta-barrel domain"/>
    <property type="match status" value="1"/>
</dbReference>
<dbReference type="Pfam" id="PF07715">
    <property type="entry name" value="Plug"/>
    <property type="match status" value="1"/>
</dbReference>
<dbReference type="CDD" id="cd01347">
    <property type="entry name" value="ligand_gated_channel"/>
    <property type="match status" value="1"/>
</dbReference>
<comment type="similarity">
    <text evidence="2 10 11">Belongs to the TonB-dependent receptor family.</text>
</comment>
<keyword evidence="4 10" id="KW-1134">Transmembrane beta strand</keyword>
<evidence type="ECO:0000256" key="13">
    <source>
        <dbReference type="SAM" id="SignalP"/>
    </source>
</evidence>
<dbReference type="EMBL" id="SMBU01000021">
    <property type="protein sequence ID" value="TCU92664.1"/>
    <property type="molecule type" value="Genomic_DNA"/>
</dbReference>
<keyword evidence="7 10" id="KW-0472">Membrane</keyword>
<dbReference type="InterPro" id="IPR036942">
    <property type="entry name" value="Beta-barrel_TonB_sf"/>
</dbReference>
<evidence type="ECO:0000259" key="15">
    <source>
        <dbReference type="Pfam" id="PF07715"/>
    </source>
</evidence>
<dbReference type="SUPFAM" id="SSF56935">
    <property type="entry name" value="Porins"/>
    <property type="match status" value="1"/>
</dbReference>
<feature type="compositionally biased region" description="Low complexity" evidence="12">
    <location>
        <begin position="21"/>
        <end position="34"/>
    </location>
</feature>
<keyword evidence="3 10" id="KW-0813">Transport</keyword>
<comment type="subcellular location">
    <subcellularLocation>
        <location evidence="1 10">Cell outer membrane</location>
        <topology evidence="1 10">Multi-pass membrane protein</topology>
    </subcellularLocation>
</comment>
<proteinExistence type="inferred from homology"/>
<evidence type="ECO:0000256" key="10">
    <source>
        <dbReference type="PROSITE-ProRule" id="PRU01360"/>
    </source>
</evidence>
<dbReference type="GO" id="GO:0038023">
    <property type="term" value="F:signaling receptor activity"/>
    <property type="evidence" value="ECO:0007669"/>
    <property type="project" value="InterPro"/>
</dbReference>
<protein>
    <submittedName>
        <fullName evidence="16">Iron complex outermembrane receptor protein</fullName>
    </submittedName>
</protein>
<dbReference type="GO" id="GO:0009279">
    <property type="term" value="C:cell outer membrane"/>
    <property type="evidence" value="ECO:0007669"/>
    <property type="project" value="UniProtKB-SubCell"/>
</dbReference>
<evidence type="ECO:0000256" key="1">
    <source>
        <dbReference type="ARBA" id="ARBA00004571"/>
    </source>
</evidence>
<evidence type="ECO:0000256" key="11">
    <source>
        <dbReference type="RuleBase" id="RU003357"/>
    </source>
</evidence>
<evidence type="ECO:0000256" key="9">
    <source>
        <dbReference type="ARBA" id="ARBA00023237"/>
    </source>
</evidence>
<reference evidence="16 17" key="1">
    <citation type="submission" date="2019-03" db="EMBL/GenBank/DDBJ databases">
        <title>Genomic Encyclopedia of Type Strains, Phase IV (KMG-IV): sequencing the most valuable type-strain genomes for metagenomic binning, comparative biology and taxonomic classification.</title>
        <authorList>
            <person name="Goeker M."/>
        </authorList>
    </citation>
    <scope>NUCLEOTIDE SEQUENCE [LARGE SCALE GENOMIC DNA]</scope>
    <source>
        <strain evidence="16 17">DSM 654</strain>
    </source>
</reference>
<dbReference type="GO" id="GO:0015344">
    <property type="term" value="F:siderophore uptake transmembrane transporter activity"/>
    <property type="evidence" value="ECO:0007669"/>
    <property type="project" value="TreeGrafter"/>
</dbReference>
<evidence type="ECO:0000256" key="4">
    <source>
        <dbReference type="ARBA" id="ARBA00022452"/>
    </source>
</evidence>
<evidence type="ECO:0000259" key="14">
    <source>
        <dbReference type="Pfam" id="PF00593"/>
    </source>
</evidence>
<dbReference type="Gene3D" id="2.170.130.10">
    <property type="entry name" value="TonB-dependent receptor, plug domain"/>
    <property type="match status" value="1"/>
</dbReference>
<evidence type="ECO:0000256" key="6">
    <source>
        <dbReference type="ARBA" id="ARBA00023077"/>
    </source>
</evidence>
<dbReference type="InterPro" id="IPR037066">
    <property type="entry name" value="Plug_dom_sf"/>
</dbReference>
<accession>A0A4R3URM5</accession>
<dbReference type="InterPro" id="IPR039426">
    <property type="entry name" value="TonB-dep_rcpt-like"/>
</dbReference>
<dbReference type="AlphaFoldDB" id="A0A4R3URM5"/>
<evidence type="ECO:0000256" key="12">
    <source>
        <dbReference type="SAM" id="MobiDB-lite"/>
    </source>
</evidence>
<evidence type="ECO:0000256" key="2">
    <source>
        <dbReference type="ARBA" id="ARBA00009810"/>
    </source>
</evidence>
<keyword evidence="9 10" id="KW-0998">Cell outer membrane</keyword>
<keyword evidence="8 16" id="KW-0675">Receptor</keyword>
<evidence type="ECO:0000313" key="16">
    <source>
        <dbReference type="EMBL" id="TCU92664.1"/>
    </source>
</evidence>
<dbReference type="RefSeq" id="WP_243655772.1">
    <property type="nucleotide sequence ID" value="NZ_CBCSGL010000049.1"/>
</dbReference>
<feature type="signal peptide" evidence="13">
    <location>
        <begin position="1"/>
        <end position="21"/>
    </location>
</feature>
<dbReference type="PANTHER" id="PTHR32552:SF82">
    <property type="entry name" value="FCUA PROTEIN"/>
    <property type="match status" value="1"/>
</dbReference>
<keyword evidence="6 11" id="KW-0798">TonB box</keyword>
<feature type="chain" id="PRO_5021023439" evidence="13">
    <location>
        <begin position="22"/>
        <end position="687"/>
    </location>
</feature>
<feature type="region of interest" description="Disordered" evidence="12">
    <location>
        <begin position="21"/>
        <end position="40"/>
    </location>
</feature>
<name>A0A4R3URM5_ROSSA</name>
<organism evidence="16 17">
    <name type="scientific">Roseateles saccharophilus</name>
    <name type="common">Pseudomonas saccharophila</name>
    <dbReference type="NCBI Taxonomy" id="304"/>
    <lineage>
        <taxon>Bacteria</taxon>
        <taxon>Pseudomonadati</taxon>
        <taxon>Pseudomonadota</taxon>
        <taxon>Betaproteobacteria</taxon>
        <taxon>Burkholderiales</taxon>
        <taxon>Sphaerotilaceae</taxon>
        <taxon>Roseateles</taxon>
    </lineage>
</organism>
<dbReference type="InterPro" id="IPR000531">
    <property type="entry name" value="Beta-barrel_TonB"/>
</dbReference>
<feature type="domain" description="TonB-dependent receptor-like beta-barrel" evidence="14">
    <location>
        <begin position="227"/>
        <end position="657"/>
    </location>
</feature>
<gene>
    <name evidence="16" type="ORF">EV671_102137</name>
</gene>
<dbReference type="NCBIfam" id="TIGR01783">
    <property type="entry name" value="TonB-siderophor"/>
    <property type="match status" value="1"/>
</dbReference>
<evidence type="ECO:0000256" key="3">
    <source>
        <dbReference type="ARBA" id="ARBA00022448"/>
    </source>
</evidence>
<dbReference type="InterPro" id="IPR012910">
    <property type="entry name" value="Plug_dom"/>
</dbReference>
<evidence type="ECO:0000256" key="7">
    <source>
        <dbReference type="ARBA" id="ARBA00023136"/>
    </source>
</evidence>
<keyword evidence="17" id="KW-1185">Reference proteome</keyword>
<dbReference type="Pfam" id="PF00593">
    <property type="entry name" value="TonB_dep_Rec_b-barrel"/>
    <property type="match status" value="1"/>
</dbReference>
<evidence type="ECO:0000256" key="8">
    <source>
        <dbReference type="ARBA" id="ARBA00023170"/>
    </source>
</evidence>
<dbReference type="GO" id="GO:0015891">
    <property type="term" value="P:siderophore transport"/>
    <property type="evidence" value="ECO:0007669"/>
    <property type="project" value="InterPro"/>
</dbReference>
<dbReference type="PANTHER" id="PTHR32552">
    <property type="entry name" value="FERRICHROME IRON RECEPTOR-RELATED"/>
    <property type="match status" value="1"/>
</dbReference>
<keyword evidence="13" id="KW-0732">Signal</keyword>